<proteinExistence type="predicted"/>
<feature type="domain" description="S-adenosylmethionine-dependent methyltransferase" evidence="5">
    <location>
        <begin position="28"/>
        <end position="268"/>
    </location>
</feature>
<dbReference type="GO" id="GO:0008168">
    <property type="term" value="F:methyltransferase activity"/>
    <property type="evidence" value="ECO:0007669"/>
    <property type="project" value="UniProtKB-KW"/>
</dbReference>
<gene>
    <name evidence="6" type="ORF">Q4521_10305</name>
</gene>
<dbReference type="PANTHER" id="PTHR43042:SF3">
    <property type="entry name" value="RIBOSOMAL RNA LARGE SUBUNIT METHYLTRANSFERASE YWBD-RELATED"/>
    <property type="match status" value="1"/>
</dbReference>
<reference evidence="6" key="1">
    <citation type="submission" date="2023-07" db="EMBL/GenBank/DDBJ databases">
        <title>Genome content predicts the carbon catabolic preferences of heterotrophic bacteria.</title>
        <authorList>
            <person name="Gralka M."/>
        </authorList>
    </citation>
    <scope>NUCLEOTIDE SEQUENCE</scope>
    <source>
        <strain evidence="6">I3M17_2</strain>
    </source>
</reference>
<dbReference type="RefSeq" id="WP_303492744.1">
    <property type="nucleotide sequence ID" value="NZ_JAUOPB010000007.1"/>
</dbReference>
<dbReference type="InterPro" id="IPR029063">
    <property type="entry name" value="SAM-dependent_MTases_sf"/>
</dbReference>
<keyword evidence="3 6" id="KW-0808">Transferase</keyword>
<name>A0AAW7X5K5_9GAMM</name>
<dbReference type="Pfam" id="PF10672">
    <property type="entry name" value="Methyltrans_SAM"/>
    <property type="match status" value="1"/>
</dbReference>
<evidence type="ECO:0000259" key="5">
    <source>
        <dbReference type="Pfam" id="PF10672"/>
    </source>
</evidence>
<dbReference type="AlphaFoldDB" id="A0AAW7X5K5"/>
<dbReference type="Gene3D" id="3.40.50.150">
    <property type="entry name" value="Vaccinia Virus protein VP39"/>
    <property type="match status" value="1"/>
</dbReference>
<comment type="caution">
    <text evidence="6">The sequence shown here is derived from an EMBL/GenBank/DDBJ whole genome shotgun (WGS) entry which is preliminary data.</text>
</comment>
<keyword evidence="1" id="KW-0698">rRNA processing</keyword>
<protein>
    <submittedName>
        <fullName evidence="6">Class I SAM-dependent methyltransferase</fullName>
        <ecNumber evidence="6">2.1.1.-</ecNumber>
    </submittedName>
</protein>
<dbReference type="GO" id="GO:0032259">
    <property type="term" value="P:methylation"/>
    <property type="evidence" value="ECO:0007669"/>
    <property type="project" value="UniProtKB-KW"/>
</dbReference>
<dbReference type="Proteomes" id="UP001169760">
    <property type="component" value="Unassembled WGS sequence"/>
</dbReference>
<evidence type="ECO:0000256" key="1">
    <source>
        <dbReference type="ARBA" id="ARBA00022552"/>
    </source>
</evidence>
<dbReference type="CDD" id="cd02440">
    <property type="entry name" value="AdoMet_MTases"/>
    <property type="match status" value="1"/>
</dbReference>
<dbReference type="GO" id="GO:0006364">
    <property type="term" value="P:rRNA processing"/>
    <property type="evidence" value="ECO:0007669"/>
    <property type="project" value="UniProtKB-KW"/>
</dbReference>
<dbReference type="InterPro" id="IPR019614">
    <property type="entry name" value="SAM-dep_methyl-trfase"/>
</dbReference>
<keyword evidence="2 6" id="KW-0489">Methyltransferase</keyword>
<dbReference type="EMBL" id="JAUOPB010000007">
    <property type="protein sequence ID" value="MDO6422867.1"/>
    <property type="molecule type" value="Genomic_DNA"/>
</dbReference>
<evidence type="ECO:0000256" key="3">
    <source>
        <dbReference type="ARBA" id="ARBA00022679"/>
    </source>
</evidence>
<keyword evidence="4" id="KW-0949">S-adenosyl-L-methionine</keyword>
<evidence type="ECO:0000256" key="4">
    <source>
        <dbReference type="ARBA" id="ARBA00022691"/>
    </source>
</evidence>
<accession>A0AAW7X5K5</accession>
<dbReference type="EC" id="2.1.1.-" evidence="6"/>
<organism evidence="6 7">
    <name type="scientific">Saccharophagus degradans</name>
    <dbReference type="NCBI Taxonomy" id="86304"/>
    <lineage>
        <taxon>Bacteria</taxon>
        <taxon>Pseudomonadati</taxon>
        <taxon>Pseudomonadota</taxon>
        <taxon>Gammaproteobacteria</taxon>
        <taxon>Cellvibrionales</taxon>
        <taxon>Cellvibrionaceae</taxon>
        <taxon>Saccharophagus</taxon>
    </lineage>
</organism>
<evidence type="ECO:0000313" key="6">
    <source>
        <dbReference type="EMBL" id="MDO6422867.1"/>
    </source>
</evidence>
<evidence type="ECO:0000256" key="2">
    <source>
        <dbReference type="ARBA" id="ARBA00022603"/>
    </source>
</evidence>
<sequence length="320" mass="35833">MNFPIDFTPVHVALHHAANRYASGDSFRIFHGRGGCYEDLHWCAIDYFDGLWVATLYAPTNEETEQGLFDLLVAHMFATGAHDSTLLVQRRYLDGAPWQVIIGAMPEEGTAKRGNLQFALNFNQQNLGFFLDIEPARKWLEQTASNKRVLNMFSYTCAFSVVAMAAGADSVVNIDMSRRSLDVGRKNHHINKLDTQAVKFLPHNIFKSWGKLRKLGPYDVVIVDPPSFQKGSFVATKDYAKVVRKLTDLVEVGGHALLCLNSPEISFTAFHKEIETVLSEDVCAQEGKFELEQKMAACEDFAESSPDHGALKILAYRRVA</sequence>
<dbReference type="PANTHER" id="PTHR43042">
    <property type="entry name" value="SAM-DEPENDENT METHYLTRANSFERASE"/>
    <property type="match status" value="1"/>
</dbReference>
<evidence type="ECO:0000313" key="7">
    <source>
        <dbReference type="Proteomes" id="UP001169760"/>
    </source>
</evidence>
<dbReference type="SUPFAM" id="SSF53335">
    <property type="entry name" value="S-adenosyl-L-methionine-dependent methyltransferases"/>
    <property type="match status" value="1"/>
</dbReference>